<accession>A0A9P6KJM1</accession>
<gene>
    <name evidence="1" type="ORF">PMIN01_13312</name>
</gene>
<evidence type="ECO:0000313" key="2">
    <source>
        <dbReference type="Proteomes" id="UP000756921"/>
    </source>
</evidence>
<dbReference type="EMBL" id="WJXW01000018">
    <property type="protein sequence ID" value="KAF9728932.1"/>
    <property type="molecule type" value="Genomic_DNA"/>
</dbReference>
<evidence type="ECO:0000313" key="1">
    <source>
        <dbReference type="EMBL" id="KAF9728932.1"/>
    </source>
</evidence>
<comment type="caution">
    <text evidence="1">The sequence shown here is derived from an EMBL/GenBank/DDBJ whole genome shotgun (WGS) entry which is preliminary data.</text>
</comment>
<sequence>MAHDLAQYATTKPLPRIRITALAPALKQVKNEIELRQKGKYEIDSALPGKHTRLLYDKCTYREAKVLCQLRTKHSRLNNDLARTKAVESTDCECGPKRETARHFLFECTRWTEQRKPLVEVAGDRWGDLSFFLGGRTERKTAKGEYLDGPSKSWKPDMEVVNQTIQFALATGRLE</sequence>
<keyword evidence="2" id="KW-1185">Reference proteome</keyword>
<dbReference type="Proteomes" id="UP000756921">
    <property type="component" value="Unassembled WGS sequence"/>
</dbReference>
<organism evidence="1 2">
    <name type="scientific">Paraphaeosphaeria minitans</name>
    <dbReference type="NCBI Taxonomy" id="565426"/>
    <lineage>
        <taxon>Eukaryota</taxon>
        <taxon>Fungi</taxon>
        <taxon>Dikarya</taxon>
        <taxon>Ascomycota</taxon>
        <taxon>Pezizomycotina</taxon>
        <taxon>Dothideomycetes</taxon>
        <taxon>Pleosporomycetidae</taxon>
        <taxon>Pleosporales</taxon>
        <taxon>Massarineae</taxon>
        <taxon>Didymosphaeriaceae</taxon>
        <taxon>Paraphaeosphaeria</taxon>
    </lineage>
</organism>
<proteinExistence type="predicted"/>
<name>A0A9P6KJM1_9PLEO</name>
<dbReference type="OrthoDB" id="3261222at2759"/>
<reference evidence="1" key="1">
    <citation type="journal article" date="2020" name="Mol. Plant Microbe Interact.">
        <title>Genome Sequence of the Biocontrol Agent Coniothyrium minitans strain Conio (IMI 134523).</title>
        <authorList>
            <person name="Patel D."/>
            <person name="Shittu T.A."/>
            <person name="Baroncelli R."/>
            <person name="Muthumeenakshi S."/>
            <person name="Osborne T.H."/>
            <person name="Janganan T.K."/>
            <person name="Sreenivasaprasad S."/>
        </authorList>
    </citation>
    <scope>NUCLEOTIDE SEQUENCE</scope>
    <source>
        <strain evidence="1">Conio</strain>
    </source>
</reference>
<dbReference type="AlphaFoldDB" id="A0A9P6KJM1"/>
<protein>
    <submittedName>
        <fullName evidence="1">Transposon I factor</fullName>
    </submittedName>
</protein>